<proteinExistence type="predicted"/>
<dbReference type="OrthoDB" id="9816564at2"/>
<dbReference type="PANTHER" id="PTHR43316:SF3">
    <property type="entry name" value="HALOACID DEHALOGENASE, TYPE II (AFU_ORTHOLOGUE AFUA_2G07750)-RELATED"/>
    <property type="match status" value="1"/>
</dbReference>
<name>A0A3A8KJ01_9BACT</name>
<dbReference type="PANTHER" id="PTHR43316">
    <property type="entry name" value="HYDROLASE, HALOACID DELAHOGENASE-RELATED"/>
    <property type="match status" value="1"/>
</dbReference>
<dbReference type="SFLD" id="SFLDG01129">
    <property type="entry name" value="C1.5:_HAD__Beta-PGM__Phosphata"/>
    <property type="match status" value="1"/>
</dbReference>
<gene>
    <name evidence="2" type="ORF">D7X32_11510</name>
</gene>
<protein>
    <submittedName>
        <fullName evidence="2">HAD family hydrolase</fullName>
    </submittedName>
</protein>
<organism evidence="2 3">
    <name type="scientific">Corallococcus carmarthensis</name>
    <dbReference type="NCBI Taxonomy" id="2316728"/>
    <lineage>
        <taxon>Bacteria</taxon>
        <taxon>Pseudomonadati</taxon>
        <taxon>Myxococcota</taxon>
        <taxon>Myxococcia</taxon>
        <taxon>Myxococcales</taxon>
        <taxon>Cystobacterineae</taxon>
        <taxon>Myxococcaceae</taxon>
        <taxon>Corallococcus</taxon>
    </lineage>
</organism>
<dbReference type="Gene3D" id="3.40.50.1000">
    <property type="entry name" value="HAD superfamily/HAD-like"/>
    <property type="match status" value="1"/>
</dbReference>
<accession>A0A3A8KJ01</accession>
<dbReference type="InterPro" id="IPR023214">
    <property type="entry name" value="HAD_sf"/>
</dbReference>
<sequence>MTARREPAAAALLPALQRWAVETARDLYLTQKGAPAASKHPRATPGERMSVIASEALPPNVVDGLAQASRLFRAGDAPPIESSPFATLRERLLTAAAGYDVVGFDVFNTLVVRSVEGEWLKTAVARGFHARLKELVHPKALPTVAQVRQRRFALEMEIAGEQVAQGRDNEVDFEALVQRWAGSWVPLEPNRSRMAAELRALELELEKLALRPAPGIHEVLSALKAQGKRLIFVSDMYLSQPLLRELLRHCGLEQYFDAGYVSIDEGLRKASGRLFPCVLEREGLKPEQLFFVGDDENADNVQPRRLGISTLRVDDPDEKQRRRRLEIAQKAVDQNPYWAAHYVDVVLGNEAHHVRAPDDDPNYQLGRTLAPGIVAFVVDVIERSEKLGIDHVYFLAREGLTLLKVFALLKDSGLFRKVPKAHYLFVSRASTILASMRELSWEEVHRFWRQYSRQSLRGLLKNLSLPQDEFIRLAAECGLTDPDRPIVEPTKDAAFQRFLASRRVRVAFHQRRDEAKANLSRYLEYRGLMGLERTALVDIGWKGSMQDNLMRAFEHDARFPELHGFYLAYVPDGQPQPKKSFKYGYLSDLRRRDLEEADFLRNTAIFEMITTANHGSTVRYGKNPWAPHLPLPELLHHDQEKDNSARFFRRVQEGMYDYARDYARLSPLLRFTADELQPGTLQELLRYTRYPTEQEANEFLKYSHVESFGVHEVTTFGLKLDLTKLRQHGSVKGALKEAWKAFETNPWRDSVVRRSGVPLANLAYDAWFTWRAIR</sequence>
<evidence type="ECO:0000313" key="2">
    <source>
        <dbReference type="EMBL" id="RKH04295.1"/>
    </source>
</evidence>
<dbReference type="Proteomes" id="UP000268313">
    <property type="component" value="Unassembled WGS sequence"/>
</dbReference>
<dbReference type="GO" id="GO:0016787">
    <property type="term" value="F:hydrolase activity"/>
    <property type="evidence" value="ECO:0007669"/>
    <property type="project" value="UniProtKB-KW"/>
</dbReference>
<dbReference type="InterPro" id="IPR036412">
    <property type="entry name" value="HAD-like_sf"/>
</dbReference>
<dbReference type="EMBL" id="RAWE01000030">
    <property type="protein sequence ID" value="RKH04295.1"/>
    <property type="molecule type" value="Genomic_DNA"/>
</dbReference>
<evidence type="ECO:0000313" key="3">
    <source>
        <dbReference type="Proteomes" id="UP000268313"/>
    </source>
</evidence>
<comment type="caution">
    <text evidence="2">The sequence shown here is derived from an EMBL/GenBank/DDBJ whole genome shotgun (WGS) entry which is preliminary data.</text>
</comment>
<keyword evidence="3" id="KW-1185">Reference proteome</keyword>
<dbReference type="RefSeq" id="WP_120602572.1">
    <property type="nucleotide sequence ID" value="NZ_RAWE01000030.1"/>
</dbReference>
<dbReference type="Pfam" id="PF00702">
    <property type="entry name" value="Hydrolase"/>
    <property type="match status" value="1"/>
</dbReference>
<dbReference type="AlphaFoldDB" id="A0A3A8KJ01"/>
<keyword evidence="1 2" id="KW-0378">Hydrolase</keyword>
<dbReference type="InterPro" id="IPR051540">
    <property type="entry name" value="S-2-haloacid_dehalogenase"/>
</dbReference>
<reference evidence="3" key="1">
    <citation type="submission" date="2018-09" db="EMBL/GenBank/DDBJ databases">
        <authorList>
            <person name="Livingstone P.G."/>
            <person name="Whitworth D.E."/>
        </authorList>
    </citation>
    <scope>NUCLEOTIDE SEQUENCE [LARGE SCALE GENOMIC DNA]</scope>
    <source>
        <strain evidence="3">CA043D</strain>
    </source>
</reference>
<dbReference type="SUPFAM" id="SSF56784">
    <property type="entry name" value="HAD-like"/>
    <property type="match status" value="1"/>
</dbReference>
<evidence type="ECO:0000256" key="1">
    <source>
        <dbReference type="ARBA" id="ARBA00022801"/>
    </source>
</evidence>
<dbReference type="SFLD" id="SFLDS00003">
    <property type="entry name" value="Haloacid_Dehalogenase"/>
    <property type="match status" value="1"/>
</dbReference>